<comment type="similarity">
    <text evidence="1">Belongs to the HesB/IscA family.</text>
</comment>
<dbReference type="SUPFAM" id="SSF89360">
    <property type="entry name" value="HesB-like domain"/>
    <property type="match status" value="1"/>
</dbReference>
<name>A0A432XA45_9GAMM</name>
<comment type="caution">
    <text evidence="3">The sequence shown here is derived from an EMBL/GenBank/DDBJ whole genome shotgun (WGS) entry which is preliminary data.</text>
</comment>
<proteinExistence type="inferred from homology"/>
<organism evidence="3 4">
    <name type="scientific">Aliidiomarina taiwanensis</name>
    <dbReference type="NCBI Taxonomy" id="946228"/>
    <lineage>
        <taxon>Bacteria</taxon>
        <taxon>Pseudomonadati</taxon>
        <taxon>Pseudomonadota</taxon>
        <taxon>Gammaproteobacteria</taxon>
        <taxon>Alteromonadales</taxon>
        <taxon>Idiomarinaceae</taxon>
        <taxon>Aliidiomarina</taxon>
    </lineage>
</organism>
<dbReference type="GO" id="GO:0016226">
    <property type="term" value="P:iron-sulfur cluster assembly"/>
    <property type="evidence" value="ECO:0007669"/>
    <property type="project" value="InterPro"/>
</dbReference>
<evidence type="ECO:0000313" key="4">
    <source>
        <dbReference type="Proteomes" id="UP000286976"/>
    </source>
</evidence>
<reference evidence="3 4" key="1">
    <citation type="journal article" date="2011" name="Front. Microbiol.">
        <title>Genomic signatures of strain selection and enhancement in Bacillus atrophaeus var. globigii, a historical biowarfare simulant.</title>
        <authorList>
            <person name="Gibbons H.S."/>
            <person name="Broomall S.M."/>
            <person name="McNew L.A."/>
            <person name="Daligault H."/>
            <person name="Chapman C."/>
            <person name="Bruce D."/>
            <person name="Karavis M."/>
            <person name="Krepps M."/>
            <person name="McGregor P.A."/>
            <person name="Hong C."/>
            <person name="Park K.H."/>
            <person name="Akmal A."/>
            <person name="Feldman A."/>
            <person name="Lin J.S."/>
            <person name="Chang W.E."/>
            <person name="Higgs B.W."/>
            <person name="Demirev P."/>
            <person name="Lindquist J."/>
            <person name="Liem A."/>
            <person name="Fochler E."/>
            <person name="Read T.D."/>
            <person name="Tapia R."/>
            <person name="Johnson S."/>
            <person name="Bishop-Lilly K.A."/>
            <person name="Detter C."/>
            <person name="Han C."/>
            <person name="Sozhamannan S."/>
            <person name="Rosenzweig C.N."/>
            <person name="Skowronski E.W."/>
        </authorList>
    </citation>
    <scope>NUCLEOTIDE SEQUENCE [LARGE SCALE GENOMIC DNA]</scope>
    <source>
        <strain evidence="3 4">AIT1</strain>
    </source>
</reference>
<feature type="domain" description="Core" evidence="2">
    <location>
        <begin position="14"/>
        <end position="113"/>
    </location>
</feature>
<dbReference type="GO" id="GO:0051537">
    <property type="term" value="F:2 iron, 2 sulfur cluster binding"/>
    <property type="evidence" value="ECO:0007669"/>
    <property type="project" value="TreeGrafter"/>
</dbReference>
<evidence type="ECO:0000259" key="2">
    <source>
        <dbReference type="Pfam" id="PF01521"/>
    </source>
</evidence>
<dbReference type="PANTHER" id="PTHR10072:SF47">
    <property type="entry name" value="PROTEIN SUFA"/>
    <property type="match status" value="1"/>
</dbReference>
<dbReference type="InterPro" id="IPR050322">
    <property type="entry name" value="Fe-S_cluster_asmbl/transfer"/>
</dbReference>
<dbReference type="InterPro" id="IPR016092">
    <property type="entry name" value="ATAP"/>
</dbReference>
<dbReference type="EMBL" id="PIPQ01000001">
    <property type="protein sequence ID" value="RUO44257.1"/>
    <property type="molecule type" value="Genomic_DNA"/>
</dbReference>
<gene>
    <name evidence="3" type="ORF">CWE15_03560</name>
</gene>
<protein>
    <submittedName>
        <fullName evidence="3">Iron-sulfur cluster assembly accessory protein</fullName>
    </submittedName>
</protein>
<dbReference type="RefSeq" id="WP_126756660.1">
    <property type="nucleotide sequence ID" value="NZ_PIPQ01000001.1"/>
</dbReference>
<evidence type="ECO:0000256" key="1">
    <source>
        <dbReference type="ARBA" id="ARBA00006718"/>
    </source>
</evidence>
<dbReference type="Gene3D" id="2.60.300.12">
    <property type="entry name" value="HesB-like domain"/>
    <property type="match status" value="1"/>
</dbReference>
<dbReference type="GO" id="GO:0005829">
    <property type="term" value="C:cytosol"/>
    <property type="evidence" value="ECO:0007669"/>
    <property type="project" value="TreeGrafter"/>
</dbReference>
<dbReference type="InterPro" id="IPR000361">
    <property type="entry name" value="ATAP_core_dom"/>
</dbReference>
<evidence type="ECO:0000313" key="3">
    <source>
        <dbReference type="EMBL" id="RUO44257.1"/>
    </source>
</evidence>
<dbReference type="PANTHER" id="PTHR10072">
    <property type="entry name" value="IRON-SULFUR CLUSTER ASSEMBLY PROTEIN"/>
    <property type="match status" value="1"/>
</dbReference>
<accession>A0A432XA45</accession>
<keyword evidence="4" id="KW-1185">Reference proteome</keyword>
<dbReference type="Pfam" id="PF01521">
    <property type="entry name" value="Fe-S_biosyn"/>
    <property type="match status" value="1"/>
</dbReference>
<dbReference type="AlphaFoldDB" id="A0A432XA45"/>
<dbReference type="OrthoDB" id="9801228at2"/>
<sequence length="119" mass="12598">MSVESFVPQKEVVSLTPTAMKHFESKLASAPGKIIRLSTKESGCTGFAYVVDFADKAEADDTVVTVSDTITLAVANASLPILKHTELDYVKEGINGVLKFNNPNVVDACGCGESFSVGQ</sequence>
<dbReference type="Proteomes" id="UP000286976">
    <property type="component" value="Unassembled WGS sequence"/>
</dbReference>
<dbReference type="NCBIfam" id="TIGR00049">
    <property type="entry name" value="iron-sulfur cluster assembly accessory protein"/>
    <property type="match status" value="1"/>
</dbReference>
<dbReference type="InterPro" id="IPR035903">
    <property type="entry name" value="HesB-like_dom_sf"/>
</dbReference>